<reference evidence="1" key="1">
    <citation type="submission" date="2021-06" db="EMBL/GenBank/DDBJ databases">
        <authorList>
            <person name="Kallberg Y."/>
            <person name="Tangrot J."/>
            <person name="Rosling A."/>
        </authorList>
    </citation>
    <scope>NUCLEOTIDE SEQUENCE</scope>
    <source>
        <strain evidence="1">IL203A</strain>
    </source>
</reference>
<keyword evidence="2" id="KW-1185">Reference proteome</keyword>
<organism evidence="1 2">
    <name type="scientific">Dentiscutata heterogama</name>
    <dbReference type="NCBI Taxonomy" id="1316150"/>
    <lineage>
        <taxon>Eukaryota</taxon>
        <taxon>Fungi</taxon>
        <taxon>Fungi incertae sedis</taxon>
        <taxon>Mucoromycota</taxon>
        <taxon>Glomeromycotina</taxon>
        <taxon>Glomeromycetes</taxon>
        <taxon>Diversisporales</taxon>
        <taxon>Gigasporaceae</taxon>
        <taxon>Dentiscutata</taxon>
    </lineage>
</organism>
<comment type="caution">
    <text evidence="1">The sequence shown here is derived from an EMBL/GenBank/DDBJ whole genome shotgun (WGS) entry which is preliminary data.</text>
</comment>
<gene>
    <name evidence="1" type="ORF">DHETER_LOCUS13399</name>
</gene>
<proteinExistence type="predicted"/>
<dbReference type="EMBL" id="CAJVPU010036537">
    <property type="protein sequence ID" value="CAG8730382.1"/>
    <property type="molecule type" value="Genomic_DNA"/>
</dbReference>
<evidence type="ECO:0000313" key="2">
    <source>
        <dbReference type="Proteomes" id="UP000789702"/>
    </source>
</evidence>
<feature type="non-terminal residue" evidence="1">
    <location>
        <position position="1"/>
    </location>
</feature>
<protein>
    <submittedName>
        <fullName evidence="1">7032_t:CDS:1</fullName>
    </submittedName>
</protein>
<evidence type="ECO:0000313" key="1">
    <source>
        <dbReference type="EMBL" id="CAG8730382.1"/>
    </source>
</evidence>
<dbReference type="Proteomes" id="UP000789702">
    <property type="component" value="Unassembled WGS sequence"/>
</dbReference>
<accession>A0ACA9Q5X6</accession>
<name>A0ACA9Q5X6_9GLOM</name>
<sequence length="66" mass="7291">LATINVVAIASPHYRREASPLMKKGQSCGLICLYVLYTIEECLEYCNSICVVDSTEYASCCFTSTD</sequence>